<proteinExistence type="predicted"/>
<dbReference type="EMBL" id="LSRX01001556">
    <property type="protein sequence ID" value="OLP78834.1"/>
    <property type="molecule type" value="Genomic_DNA"/>
</dbReference>
<sequence length="67" mass="7391">MTQDVAITFQERNAGESKLSAKTYKLYLEQLLSLYIALYGPLLAALSLLMLLLVYAIFASTVSRSSS</sequence>
<keyword evidence="3" id="KW-1185">Reference proteome</keyword>
<comment type="caution">
    <text evidence="2">The sequence shown here is derived from an EMBL/GenBank/DDBJ whole genome shotgun (WGS) entry which is preliminary data.</text>
</comment>
<dbReference type="AlphaFoldDB" id="A0A1Q9C7C8"/>
<accession>A0A1Q9C7C8</accession>
<name>A0A1Q9C7C8_SYMMI</name>
<evidence type="ECO:0000256" key="1">
    <source>
        <dbReference type="SAM" id="Phobius"/>
    </source>
</evidence>
<evidence type="ECO:0000313" key="3">
    <source>
        <dbReference type="Proteomes" id="UP000186817"/>
    </source>
</evidence>
<keyword evidence="1" id="KW-0472">Membrane</keyword>
<dbReference type="OrthoDB" id="2603at2759"/>
<protein>
    <submittedName>
        <fullName evidence="2">Uncharacterized protein</fullName>
    </submittedName>
</protein>
<dbReference type="Proteomes" id="UP000186817">
    <property type="component" value="Unassembled WGS sequence"/>
</dbReference>
<keyword evidence="1" id="KW-0812">Transmembrane</keyword>
<organism evidence="2 3">
    <name type="scientific">Symbiodinium microadriaticum</name>
    <name type="common">Dinoflagellate</name>
    <name type="synonym">Zooxanthella microadriatica</name>
    <dbReference type="NCBI Taxonomy" id="2951"/>
    <lineage>
        <taxon>Eukaryota</taxon>
        <taxon>Sar</taxon>
        <taxon>Alveolata</taxon>
        <taxon>Dinophyceae</taxon>
        <taxon>Suessiales</taxon>
        <taxon>Symbiodiniaceae</taxon>
        <taxon>Symbiodinium</taxon>
    </lineage>
</organism>
<feature type="transmembrane region" description="Helical" evidence="1">
    <location>
        <begin position="34"/>
        <end position="58"/>
    </location>
</feature>
<reference evidence="2 3" key="1">
    <citation type="submission" date="2016-02" db="EMBL/GenBank/DDBJ databases">
        <title>Genome analysis of coral dinoflagellate symbionts highlights evolutionary adaptations to a symbiotic lifestyle.</title>
        <authorList>
            <person name="Aranda M."/>
            <person name="Li Y."/>
            <person name="Liew Y.J."/>
            <person name="Baumgarten S."/>
            <person name="Simakov O."/>
            <person name="Wilson M."/>
            <person name="Piel J."/>
            <person name="Ashoor H."/>
            <person name="Bougouffa S."/>
            <person name="Bajic V.B."/>
            <person name="Ryu T."/>
            <person name="Ravasi T."/>
            <person name="Bayer T."/>
            <person name="Micklem G."/>
            <person name="Kim H."/>
            <person name="Bhak J."/>
            <person name="Lajeunesse T.C."/>
            <person name="Voolstra C.R."/>
        </authorList>
    </citation>
    <scope>NUCLEOTIDE SEQUENCE [LARGE SCALE GENOMIC DNA]</scope>
    <source>
        <strain evidence="2 3">CCMP2467</strain>
    </source>
</reference>
<evidence type="ECO:0000313" key="2">
    <source>
        <dbReference type="EMBL" id="OLP78834.1"/>
    </source>
</evidence>
<keyword evidence="1" id="KW-1133">Transmembrane helix</keyword>
<gene>
    <name evidence="2" type="ORF">AK812_SmicGene40946</name>
</gene>